<dbReference type="RefSeq" id="WP_309488734.1">
    <property type="nucleotide sequence ID" value="NZ_JAENIG010000002.1"/>
</dbReference>
<feature type="region of interest" description="Disordered" evidence="1">
    <location>
        <begin position="54"/>
        <end position="77"/>
    </location>
</feature>
<feature type="region of interest" description="Disordered" evidence="1">
    <location>
        <begin position="120"/>
        <end position="150"/>
    </location>
</feature>
<comment type="caution">
    <text evidence="3">The sequence shown here is derived from an EMBL/GenBank/DDBJ whole genome shotgun (WGS) entry which is preliminary data.</text>
</comment>
<evidence type="ECO:0000313" key="4">
    <source>
        <dbReference type="Proteomes" id="UP000634206"/>
    </source>
</evidence>
<proteinExistence type="predicted"/>
<accession>A0AAE2V8V5</accession>
<keyword evidence="4" id="KW-1185">Reference proteome</keyword>
<feature type="compositionally biased region" description="Basic residues" evidence="1">
    <location>
        <begin position="126"/>
        <end position="135"/>
    </location>
</feature>
<keyword evidence="2" id="KW-1133">Transmembrane helix</keyword>
<reference evidence="3" key="1">
    <citation type="submission" date="2021-01" db="EMBL/GenBank/DDBJ databases">
        <title>Modified the classification status of verrucomicrobia.</title>
        <authorList>
            <person name="Feng X."/>
        </authorList>
    </citation>
    <scope>NUCLEOTIDE SEQUENCE</scope>
    <source>
        <strain evidence="3">5K15</strain>
    </source>
</reference>
<feature type="compositionally biased region" description="Pro residues" evidence="1">
    <location>
        <begin position="60"/>
        <end position="76"/>
    </location>
</feature>
<protein>
    <submittedName>
        <fullName evidence="3">Uncharacterized protein</fullName>
    </submittedName>
</protein>
<evidence type="ECO:0000313" key="3">
    <source>
        <dbReference type="EMBL" id="MBK1854128.1"/>
    </source>
</evidence>
<keyword evidence="2" id="KW-0812">Transmembrane</keyword>
<gene>
    <name evidence="3" type="ORF">JIN83_04120</name>
</gene>
<evidence type="ECO:0000256" key="1">
    <source>
        <dbReference type="SAM" id="MobiDB-lite"/>
    </source>
</evidence>
<name>A0AAE2V8V5_9BACT</name>
<dbReference type="Proteomes" id="UP000634206">
    <property type="component" value="Unassembled WGS sequence"/>
</dbReference>
<organism evidence="3 4">
    <name type="scientific">Oceaniferula flava</name>
    <dbReference type="NCBI Taxonomy" id="2800421"/>
    <lineage>
        <taxon>Bacteria</taxon>
        <taxon>Pseudomonadati</taxon>
        <taxon>Verrucomicrobiota</taxon>
        <taxon>Verrucomicrobiia</taxon>
        <taxon>Verrucomicrobiales</taxon>
        <taxon>Verrucomicrobiaceae</taxon>
        <taxon>Oceaniferula</taxon>
    </lineage>
</organism>
<dbReference type="AlphaFoldDB" id="A0AAE2V8V5"/>
<sequence length="171" mass="18822">MELDGQVIVLILFVVISGIQWLIKKIQGKGQEGEVNESLEDIYDDFREEIRRRQTEVAGPPAPPPLPGSQPPPQPRPVVAVERAAPAAVPQQAIAIAPQTFKIKKPELSEEEKAAAERFQELLKSPGKRRRKRSASGHITARELLSNPESARQAVILHEVFGPPKSSTPGY</sequence>
<keyword evidence="2" id="KW-0472">Membrane</keyword>
<feature type="transmembrane region" description="Helical" evidence="2">
    <location>
        <begin position="6"/>
        <end position="23"/>
    </location>
</feature>
<evidence type="ECO:0000256" key="2">
    <source>
        <dbReference type="SAM" id="Phobius"/>
    </source>
</evidence>
<dbReference type="EMBL" id="JAENIG010000002">
    <property type="protein sequence ID" value="MBK1854128.1"/>
    <property type="molecule type" value="Genomic_DNA"/>
</dbReference>